<dbReference type="PANTHER" id="PTHR13812:SF19">
    <property type="entry name" value="KETIMINE REDUCTASE MU-CRYSTALLIN"/>
    <property type="match status" value="1"/>
</dbReference>
<organism evidence="2 3">
    <name type="scientific">Devosia nanyangense</name>
    <dbReference type="NCBI Taxonomy" id="1228055"/>
    <lineage>
        <taxon>Bacteria</taxon>
        <taxon>Pseudomonadati</taxon>
        <taxon>Pseudomonadota</taxon>
        <taxon>Alphaproteobacteria</taxon>
        <taxon>Hyphomicrobiales</taxon>
        <taxon>Devosiaceae</taxon>
        <taxon>Devosia</taxon>
    </lineage>
</organism>
<gene>
    <name evidence="2" type="ORF">HY834_04250</name>
</gene>
<dbReference type="SUPFAM" id="SSF51735">
    <property type="entry name" value="NAD(P)-binding Rossmann-fold domains"/>
    <property type="match status" value="1"/>
</dbReference>
<reference evidence="2" key="1">
    <citation type="submission" date="2020-07" db="EMBL/GenBank/DDBJ databases">
        <title>Huge and variable diversity of episymbiotic CPR bacteria and DPANN archaea in groundwater ecosystems.</title>
        <authorList>
            <person name="He C.Y."/>
            <person name="Keren R."/>
            <person name="Whittaker M."/>
            <person name="Farag I.F."/>
            <person name="Doudna J."/>
            <person name="Cate J.H.D."/>
            <person name="Banfield J.F."/>
        </authorList>
    </citation>
    <scope>NUCLEOTIDE SEQUENCE</scope>
    <source>
        <strain evidence="2">NC_groundwater_1586_Pr3_B-0.1um_66_15</strain>
    </source>
</reference>
<accession>A0A933L1S2</accession>
<dbReference type="GO" id="GO:0005737">
    <property type="term" value="C:cytoplasm"/>
    <property type="evidence" value="ECO:0007669"/>
    <property type="project" value="TreeGrafter"/>
</dbReference>
<dbReference type="Proteomes" id="UP000782610">
    <property type="component" value="Unassembled WGS sequence"/>
</dbReference>
<dbReference type="EMBL" id="JACRAF010000015">
    <property type="protein sequence ID" value="MBI4920936.1"/>
    <property type="molecule type" value="Genomic_DNA"/>
</dbReference>
<dbReference type="Gene3D" id="3.40.50.720">
    <property type="entry name" value="NAD(P)-binding Rossmann-like Domain"/>
    <property type="match status" value="1"/>
</dbReference>
<proteinExistence type="inferred from homology"/>
<evidence type="ECO:0000313" key="3">
    <source>
        <dbReference type="Proteomes" id="UP000782610"/>
    </source>
</evidence>
<dbReference type="AlphaFoldDB" id="A0A933L1S2"/>
<name>A0A933L1S2_9HYPH</name>
<dbReference type="Pfam" id="PF02423">
    <property type="entry name" value="OCD_Mu_crystall"/>
    <property type="match status" value="1"/>
</dbReference>
<evidence type="ECO:0000313" key="2">
    <source>
        <dbReference type="EMBL" id="MBI4920936.1"/>
    </source>
</evidence>
<evidence type="ECO:0000256" key="1">
    <source>
        <dbReference type="ARBA" id="ARBA00008903"/>
    </source>
</evidence>
<sequence>MLHITDQMVSDAVGIPEVQATLLEAFRSFGAGKASMQERARSETDGIRLSTLGAVIPSQDVLGAKVYSTIAGQFSFLIVLFSATDGRPLASLEANAITRLRTAACSVIAARHLARPEARRLALFGTGVQGQAHALQMAMAYPLEEILICPFDDPPGILERLTKDCGVPARFAPAEEAIASADIVVTASRATEPLFAGAWLKPGTFVAAVGSSLPSARELDDTALDRASIVAVEWRQQSLREAGDLVMADPPVPASKIVELGELVTGKAQGRRRDDEITLYKAVGVGLEDVAIAGLAYRLISGGKDRG</sequence>
<protein>
    <submittedName>
        <fullName evidence="2">Ornithine cyclodeaminase family protein</fullName>
    </submittedName>
</protein>
<dbReference type="PIRSF" id="PIRSF001439">
    <property type="entry name" value="CryM"/>
    <property type="match status" value="1"/>
</dbReference>
<dbReference type="InterPro" id="IPR036291">
    <property type="entry name" value="NAD(P)-bd_dom_sf"/>
</dbReference>
<dbReference type="InterPro" id="IPR003462">
    <property type="entry name" value="ODC_Mu_crystall"/>
</dbReference>
<dbReference type="Gene3D" id="3.30.1780.10">
    <property type="entry name" value="ornithine cyclodeaminase, domain 1"/>
    <property type="match status" value="1"/>
</dbReference>
<dbReference type="PANTHER" id="PTHR13812">
    <property type="entry name" value="KETIMINE REDUCTASE MU-CRYSTALLIN"/>
    <property type="match status" value="1"/>
</dbReference>
<comment type="caution">
    <text evidence="2">The sequence shown here is derived from an EMBL/GenBank/DDBJ whole genome shotgun (WGS) entry which is preliminary data.</text>
</comment>
<comment type="similarity">
    <text evidence="1">Belongs to the ornithine cyclodeaminase/mu-crystallin family.</text>
</comment>
<dbReference type="InterPro" id="IPR023401">
    <property type="entry name" value="ODC_N"/>
</dbReference>